<sequence length="106" mass="11105">MKKVIPFALAAAFALGACTGGGSSSSGSAITKGDAASAITAAEHEKKRAKGKGYEWRDTGKIIKKAKKAMKAEDYAKAVKLANKAKRQSANALKQYAEQKNAGPKY</sequence>
<evidence type="ECO:0000313" key="1">
    <source>
        <dbReference type="EMBL" id="VAW92499.1"/>
    </source>
</evidence>
<dbReference type="PROSITE" id="PS51257">
    <property type="entry name" value="PROKAR_LIPOPROTEIN"/>
    <property type="match status" value="1"/>
</dbReference>
<evidence type="ECO:0008006" key="2">
    <source>
        <dbReference type="Google" id="ProtNLM"/>
    </source>
</evidence>
<gene>
    <name evidence="1" type="ORF">MNBD_GAMMA21-535</name>
</gene>
<name>A0A3B1A2V8_9ZZZZ</name>
<accession>A0A3B1A2V8</accession>
<dbReference type="EMBL" id="UOFR01000015">
    <property type="protein sequence ID" value="VAW92499.1"/>
    <property type="molecule type" value="Genomic_DNA"/>
</dbReference>
<organism evidence="1">
    <name type="scientific">hydrothermal vent metagenome</name>
    <dbReference type="NCBI Taxonomy" id="652676"/>
    <lineage>
        <taxon>unclassified sequences</taxon>
        <taxon>metagenomes</taxon>
        <taxon>ecological metagenomes</taxon>
    </lineage>
</organism>
<proteinExistence type="predicted"/>
<protein>
    <recommendedName>
        <fullName evidence="2">SoxXA-binding protein</fullName>
    </recommendedName>
</protein>
<dbReference type="AlphaFoldDB" id="A0A3B1A2V8"/>
<reference evidence="1" key="1">
    <citation type="submission" date="2018-06" db="EMBL/GenBank/DDBJ databases">
        <authorList>
            <person name="Zhirakovskaya E."/>
        </authorList>
    </citation>
    <scope>NUCLEOTIDE SEQUENCE</scope>
</reference>